<organism evidence="1 2">
    <name type="scientific">Aureimonas endophytica</name>
    <dbReference type="NCBI Taxonomy" id="2027858"/>
    <lineage>
        <taxon>Bacteria</taxon>
        <taxon>Pseudomonadati</taxon>
        <taxon>Pseudomonadota</taxon>
        <taxon>Alphaproteobacteria</taxon>
        <taxon>Hyphomicrobiales</taxon>
        <taxon>Aurantimonadaceae</taxon>
        <taxon>Aureimonas</taxon>
    </lineage>
</organism>
<dbReference type="RefSeq" id="WP_188911925.1">
    <property type="nucleotide sequence ID" value="NZ_BMIQ01000008.1"/>
</dbReference>
<reference evidence="1" key="2">
    <citation type="submission" date="2020-09" db="EMBL/GenBank/DDBJ databases">
        <authorList>
            <person name="Sun Q."/>
            <person name="Zhou Y."/>
        </authorList>
    </citation>
    <scope>NUCLEOTIDE SEQUENCE</scope>
    <source>
        <strain evidence="1">CGMCC 1.15367</strain>
    </source>
</reference>
<accession>A0A917E9V2</accession>
<sequence>MMERLGVTLATIAIVAFGVWTYAEYRNWSHEQEMTARCPEARRLLANTLPSDRQYIAGAEDVRRCDQGGF</sequence>
<reference evidence="1" key="1">
    <citation type="journal article" date="2014" name="Int. J. Syst. Evol. Microbiol.">
        <title>Complete genome sequence of Corynebacterium casei LMG S-19264T (=DSM 44701T), isolated from a smear-ripened cheese.</title>
        <authorList>
            <consortium name="US DOE Joint Genome Institute (JGI-PGF)"/>
            <person name="Walter F."/>
            <person name="Albersmeier A."/>
            <person name="Kalinowski J."/>
            <person name="Ruckert C."/>
        </authorList>
    </citation>
    <scope>NUCLEOTIDE SEQUENCE</scope>
    <source>
        <strain evidence="1">CGMCC 1.15367</strain>
    </source>
</reference>
<name>A0A917E9V2_9HYPH</name>
<keyword evidence="2" id="KW-1185">Reference proteome</keyword>
<protein>
    <submittedName>
        <fullName evidence="1">Uncharacterized protein</fullName>
    </submittedName>
</protein>
<dbReference type="AlphaFoldDB" id="A0A917E9V2"/>
<evidence type="ECO:0000313" key="2">
    <source>
        <dbReference type="Proteomes" id="UP000644699"/>
    </source>
</evidence>
<evidence type="ECO:0000313" key="1">
    <source>
        <dbReference type="EMBL" id="GGE18117.1"/>
    </source>
</evidence>
<dbReference type="Proteomes" id="UP000644699">
    <property type="component" value="Unassembled WGS sequence"/>
</dbReference>
<dbReference type="EMBL" id="BMIQ01000008">
    <property type="protein sequence ID" value="GGE18117.1"/>
    <property type="molecule type" value="Genomic_DNA"/>
</dbReference>
<gene>
    <name evidence="1" type="ORF">GCM10011390_41630</name>
</gene>
<comment type="caution">
    <text evidence="1">The sequence shown here is derived from an EMBL/GenBank/DDBJ whole genome shotgun (WGS) entry which is preliminary data.</text>
</comment>
<proteinExistence type="predicted"/>